<dbReference type="NCBIfam" id="NF006091">
    <property type="entry name" value="PRK08243.1"/>
    <property type="match status" value="1"/>
</dbReference>
<feature type="domain" description="FAD-binding" evidence="3">
    <location>
        <begin position="6"/>
        <end position="343"/>
    </location>
</feature>
<evidence type="ECO:0000259" key="3">
    <source>
        <dbReference type="Pfam" id="PF01494"/>
    </source>
</evidence>
<dbReference type="Pfam" id="PF01494">
    <property type="entry name" value="FAD_binding_3"/>
    <property type="match status" value="1"/>
</dbReference>
<keyword evidence="4" id="KW-0503">Monooxygenase</keyword>
<dbReference type="EMBL" id="VFOM01000001">
    <property type="protein sequence ID" value="TQL47080.1"/>
    <property type="molecule type" value="Genomic_DNA"/>
</dbReference>
<dbReference type="RefSeq" id="WP_141879371.1">
    <property type="nucleotide sequence ID" value="NZ_VFOM01000001.1"/>
</dbReference>
<keyword evidence="5" id="KW-1185">Reference proteome</keyword>
<reference evidence="4 5" key="1">
    <citation type="submission" date="2019-06" db="EMBL/GenBank/DDBJ databases">
        <title>Sequencing the genomes of 1000 actinobacteria strains.</title>
        <authorList>
            <person name="Klenk H.-P."/>
        </authorList>
    </citation>
    <scope>NUCLEOTIDE SEQUENCE [LARGE SCALE GENOMIC DNA]</scope>
    <source>
        <strain evidence="4 5">DSM 26477</strain>
    </source>
</reference>
<dbReference type="Gene3D" id="3.50.50.60">
    <property type="entry name" value="FAD/NAD(P)-binding domain"/>
    <property type="match status" value="1"/>
</dbReference>
<evidence type="ECO:0000256" key="1">
    <source>
        <dbReference type="ARBA" id="ARBA00022630"/>
    </source>
</evidence>
<dbReference type="PRINTS" id="PR00420">
    <property type="entry name" value="RNGMNOXGNASE"/>
</dbReference>
<evidence type="ECO:0000256" key="2">
    <source>
        <dbReference type="ARBA" id="ARBA00022827"/>
    </source>
</evidence>
<gene>
    <name evidence="4" type="ORF">FB562_0126</name>
</gene>
<dbReference type="InterPro" id="IPR036188">
    <property type="entry name" value="FAD/NAD-bd_sf"/>
</dbReference>
<name>A0A542YG63_9MICO</name>
<evidence type="ECO:0000313" key="4">
    <source>
        <dbReference type="EMBL" id="TQL47080.1"/>
    </source>
</evidence>
<dbReference type="AlphaFoldDB" id="A0A542YG63"/>
<dbReference type="InterPro" id="IPR002938">
    <property type="entry name" value="FAD-bd"/>
</dbReference>
<comment type="caution">
    <text evidence="4">The sequence shown here is derived from an EMBL/GenBank/DDBJ whole genome shotgun (WGS) entry which is preliminary data.</text>
</comment>
<dbReference type="PANTHER" id="PTHR43004:SF3">
    <property type="entry name" value="P-HYDROXYBENZOATE HYDROXYLASE"/>
    <property type="match status" value="1"/>
</dbReference>
<organism evidence="4 5">
    <name type="scientific">Homoserinimonas aerilata</name>
    <dbReference type="NCBI Taxonomy" id="1162970"/>
    <lineage>
        <taxon>Bacteria</taxon>
        <taxon>Bacillati</taxon>
        <taxon>Actinomycetota</taxon>
        <taxon>Actinomycetes</taxon>
        <taxon>Micrococcales</taxon>
        <taxon>Microbacteriaceae</taxon>
        <taxon>Homoserinimonas</taxon>
    </lineage>
</organism>
<protein>
    <submittedName>
        <fullName evidence="4">p-hydroxybenzoate 3-monooxygenase</fullName>
    </submittedName>
</protein>
<dbReference type="GO" id="GO:0016709">
    <property type="term" value="F:oxidoreductase activity, acting on paired donors, with incorporation or reduction of molecular oxygen, NAD(P)H as one donor, and incorporation of one atom of oxygen"/>
    <property type="evidence" value="ECO:0007669"/>
    <property type="project" value="UniProtKB-ARBA"/>
</dbReference>
<keyword evidence="2" id="KW-0274">FAD</keyword>
<dbReference type="OrthoDB" id="9791689at2"/>
<accession>A0A542YG63</accession>
<keyword evidence="4" id="KW-0560">Oxidoreductase</keyword>
<dbReference type="Gene3D" id="3.30.9.10">
    <property type="entry name" value="D-Amino Acid Oxidase, subunit A, domain 2"/>
    <property type="match status" value="1"/>
</dbReference>
<dbReference type="Proteomes" id="UP000317998">
    <property type="component" value="Unassembled WGS sequence"/>
</dbReference>
<dbReference type="GO" id="GO:0071949">
    <property type="term" value="F:FAD binding"/>
    <property type="evidence" value="ECO:0007669"/>
    <property type="project" value="InterPro"/>
</dbReference>
<dbReference type="PANTHER" id="PTHR43004">
    <property type="entry name" value="TRK SYSTEM POTASSIUM UPTAKE PROTEIN"/>
    <property type="match status" value="1"/>
</dbReference>
<dbReference type="SUPFAM" id="SSF54373">
    <property type="entry name" value="FAD-linked reductases, C-terminal domain"/>
    <property type="match status" value="1"/>
</dbReference>
<proteinExistence type="predicted"/>
<dbReference type="SUPFAM" id="SSF51905">
    <property type="entry name" value="FAD/NAD(P)-binding domain"/>
    <property type="match status" value="1"/>
</dbReference>
<dbReference type="InterPro" id="IPR050641">
    <property type="entry name" value="RIFMO-like"/>
</dbReference>
<keyword evidence="1" id="KW-0285">Flavoprotein</keyword>
<sequence>MATPIRTQVGIIGAGPAGLLLSHLLDRAGISSVVIDKRSRDDIEKTIRAGILEQGTVDVLVGTGVSDRVLREGHKHDGIELRFKGEGHRIDFPALVGRSVYLYPQHEVLKDLVASRLAAGADIRFEASDAELHGQLSDTPTITFTDAQGTEHEIQCDFIAGTDGSQSIARRSIPDADRRDYFRAYPFAWFGILCDAAPSSDELIYSAADRGFALISQRSETVQRMYFQVPTDTKTDDWSDARIWDELQARVDGVDLLEGPIFQKDVLQFRSYVCETMRHGRLFLAGDAAHTVPPTGAKGMNLAIADVLVLADAMGAYYDNGSTEKLDGYADTALRRVWRGQQFSYWMTSMLHATPDEQPFDRQRRYGELETVTSSEAGRTYLAEAYTGWPFDVGYNSPASSPAG</sequence>
<evidence type="ECO:0000313" key="5">
    <source>
        <dbReference type="Proteomes" id="UP000317998"/>
    </source>
</evidence>